<dbReference type="InterPro" id="IPR043595">
    <property type="entry name" value="FaeB/C/D"/>
</dbReference>
<dbReference type="GO" id="GO:0030600">
    <property type="term" value="F:feruloyl esterase activity"/>
    <property type="evidence" value="ECO:0007669"/>
    <property type="project" value="InterPro"/>
</dbReference>
<reference evidence="9 10" key="1">
    <citation type="submission" date="2020-08" db="EMBL/GenBank/DDBJ databases">
        <title>Sequencing the genomes of 1000 actinobacteria strains.</title>
        <authorList>
            <person name="Klenk H.-P."/>
        </authorList>
    </citation>
    <scope>NUCLEOTIDE SEQUENCE [LARGE SCALE GENOMIC DNA]</scope>
    <source>
        <strain evidence="9 10">DSM 105784</strain>
    </source>
</reference>
<dbReference type="EMBL" id="JACHMJ010000001">
    <property type="protein sequence ID" value="MBB5842842.1"/>
    <property type="molecule type" value="Genomic_DNA"/>
</dbReference>
<feature type="chain" id="PRO_5038950574" evidence="8">
    <location>
        <begin position="33"/>
        <end position="315"/>
    </location>
</feature>
<dbReference type="AlphaFoldDB" id="A0A841ALK2"/>
<dbReference type="GO" id="GO:0045493">
    <property type="term" value="P:xylan catabolic process"/>
    <property type="evidence" value="ECO:0007669"/>
    <property type="project" value="UniProtKB-KW"/>
</dbReference>
<evidence type="ECO:0000256" key="3">
    <source>
        <dbReference type="ARBA" id="ARBA00022651"/>
    </source>
</evidence>
<keyword evidence="5" id="KW-0378">Hydrolase</keyword>
<comment type="caution">
    <text evidence="9">The sequence shown here is derived from an EMBL/GenBank/DDBJ whole genome shotgun (WGS) entry which is preliminary data.</text>
</comment>
<dbReference type="Pfam" id="PF10503">
    <property type="entry name" value="Esterase_PHB"/>
    <property type="match status" value="1"/>
</dbReference>
<keyword evidence="7" id="KW-0624">Polysaccharide degradation</keyword>
<name>A0A841ALK2_9MICO</name>
<dbReference type="Proteomes" id="UP000536685">
    <property type="component" value="Unassembled WGS sequence"/>
</dbReference>
<gene>
    <name evidence="9" type="ORF">HD599_001165</name>
</gene>
<dbReference type="PANTHER" id="PTHR38050">
    <property type="match status" value="1"/>
</dbReference>
<keyword evidence="3" id="KW-0858">Xylan degradation</keyword>
<dbReference type="PROSITE" id="PS51257">
    <property type="entry name" value="PROKAR_LIPOPROTEIN"/>
    <property type="match status" value="1"/>
</dbReference>
<evidence type="ECO:0000256" key="6">
    <source>
        <dbReference type="ARBA" id="ARBA00023277"/>
    </source>
</evidence>
<comment type="subcellular location">
    <subcellularLocation>
        <location evidence="1">Secreted</location>
    </subcellularLocation>
</comment>
<keyword evidence="2" id="KW-0964">Secreted</keyword>
<organism evidence="9 10">
    <name type="scientific">Conyzicola lurida</name>
    <dbReference type="NCBI Taxonomy" id="1172621"/>
    <lineage>
        <taxon>Bacteria</taxon>
        <taxon>Bacillati</taxon>
        <taxon>Actinomycetota</taxon>
        <taxon>Actinomycetes</taxon>
        <taxon>Micrococcales</taxon>
        <taxon>Microbacteriaceae</taxon>
        <taxon>Conyzicola</taxon>
    </lineage>
</organism>
<evidence type="ECO:0000256" key="1">
    <source>
        <dbReference type="ARBA" id="ARBA00004613"/>
    </source>
</evidence>
<keyword evidence="6" id="KW-0119">Carbohydrate metabolism</keyword>
<evidence type="ECO:0000256" key="7">
    <source>
        <dbReference type="ARBA" id="ARBA00023326"/>
    </source>
</evidence>
<evidence type="ECO:0000313" key="10">
    <source>
        <dbReference type="Proteomes" id="UP000536685"/>
    </source>
</evidence>
<evidence type="ECO:0000256" key="4">
    <source>
        <dbReference type="ARBA" id="ARBA00022729"/>
    </source>
</evidence>
<dbReference type="PANTHER" id="PTHR38050:SF2">
    <property type="entry name" value="FERULOYL ESTERASE C-RELATED"/>
    <property type="match status" value="1"/>
</dbReference>
<dbReference type="SUPFAM" id="SSF53474">
    <property type="entry name" value="alpha/beta-Hydrolases"/>
    <property type="match status" value="1"/>
</dbReference>
<feature type="signal peptide" evidence="8">
    <location>
        <begin position="1"/>
        <end position="32"/>
    </location>
</feature>
<keyword evidence="4 8" id="KW-0732">Signal</keyword>
<evidence type="ECO:0000256" key="5">
    <source>
        <dbReference type="ARBA" id="ARBA00022801"/>
    </source>
</evidence>
<keyword evidence="10" id="KW-1185">Reference proteome</keyword>
<dbReference type="InterPro" id="IPR010126">
    <property type="entry name" value="Esterase_phb"/>
</dbReference>
<evidence type="ECO:0000256" key="2">
    <source>
        <dbReference type="ARBA" id="ARBA00022525"/>
    </source>
</evidence>
<evidence type="ECO:0000313" key="9">
    <source>
        <dbReference type="EMBL" id="MBB5842842.1"/>
    </source>
</evidence>
<proteinExistence type="predicted"/>
<protein>
    <submittedName>
        <fullName evidence="9">Polyhydroxybutyrate depolymerase</fullName>
    </submittedName>
</protein>
<dbReference type="InterPro" id="IPR029058">
    <property type="entry name" value="AB_hydrolase_fold"/>
</dbReference>
<dbReference type="GO" id="GO:0005576">
    <property type="term" value="C:extracellular region"/>
    <property type="evidence" value="ECO:0007669"/>
    <property type="project" value="UniProtKB-SubCell"/>
</dbReference>
<accession>A0A841ALK2</accession>
<evidence type="ECO:0000256" key="8">
    <source>
        <dbReference type="SAM" id="SignalP"/>
    </source>
</evidence>
<sequence>MTSRGTTRLASLSALLVAGLVLSGCASTFAAAEDTTVDEVDTSDIHTLEIDGVNRNYIAHVPDGAAIGAPLTLPVLVVLHGAGSNAHKMETATGLSDLATADNFIVVYPSGTQAADIPDQRAWNAEGCCGLPVRAGVDDVEFITAVLDDVEEQYAVDTSRIFVAGFSNGGMMTYRLSCELGDRIAGIAVVAGAFNLTGCESDAATDALIVHGTGDLTVPYLGGPTNPRTAARFGQWTNASFATARATWIERDGCEETPETEVSAPVTIETFTDCDDDTKLEAVTIADGTHVWPLSPTGGFDASQAVVSFFGLGDE</sequence>
<dbReference type="Gene3D" id="3.40.50.1820">
    <property type="entry name" value="alpha/beta hydrolase"/>
    <property type="match status" value="1"/>
</dbReference>
<dbReference type="RefSeq" id="WP_184234602.1">
    <property type="nucleotide sequence ID" value="NZ_JACHMJ010000001.1"/>
</dbReference>